<gene>
    <name evidence="2" type="primary">nrf-6</name>
    <name evidence="2" type="ORF">EVAR_10483_1</name>
</gene>
<dbReference type="OrthoDB" id="10265389at2759"/>
<feature type="transmembrane region" description="Helical" evidence="1">
    <location>
        <begin position="252"/>
        <end position="271"/>
    </location>
</feature>
<feature type="transmembrane region" description="Helical" evidence="1">
    <location>
        <begin position="333"/>
        <end position="351"/>
    </location>
</feature>
<evidence type="ECO:0000313" key="2">
    <source>
        <dbReference type="EMBL" id="GBP13915.1"/>
    </source>
</evidence>
<proteinExistence type="predicted"/>
<dbReference type="PANTHER" id="PTHR11161:SF22">
    <property type="entry name" value="ACYLTRANSFERASE 3 DOMAIN-CONTAINING PROTEIN-RELATED"/>
    <property type="match status" value="1"/>
</dbReference>
<feature type="transmembrane region" description="Helical" evidence="1">
    <location>
        <begin position="142"/>
        <end position="164"/>
    </location>
</feature>
<feature type="transmembrane region" description="Helical" evidence="1">
    <location>
        <begin position="185"/>
        <end position="207"/>
    </location>
</feature>
<keyword evidence="1" id="KW-0472">Membrane</keyword>
<sequence>MPPLYALEPYNECLSEPGGVYCVVDAGLFADPDNRLMNVIKKKNESRIKVVRVRSLRGVCEVSRKDRCRNSDVRERCGLKKDVVTGIERGMLRWFGHLERTNETRLTKQVYRANVLMERSARVALKNPVQTILVLYSNPSQLFFLNGSVLVQTFFVMSAFLLAFNFQLHAERHTPTWMDIPKGILIRWIRVTPTYLLVLGTVCTWFRHMGSGPLWYSLVESETRACRRYWWLHPLYLNNYVYEETFCMLQSWYLAADTQLFYIGLAICVLARSKRARRTVLWILFTVAIIGPAAEAYMLNMDASFMQTPESMRLVYAKSDVFRLTHIPAHMNLAPYVLGLAAGFLTYSLQLKQPDLSEYKVFTSECTYLLCEISRKSLN</sequence>
<dbReference type="AlphaFoldDB" id="A0A4C1TIH0"/>
<keyword evidence="3" id="KW-1185">Reference proteome</keyword>
<name>A0A4C1TIH0_EUMVA</name>
<evidence type="ECO:0000313" key="3">
    <source>
        <dbReference type="Proteomes" id="UP000299102"/>
    </source>
</evidence>
<organism evidence="2 3">
    <name type="scientific">Eumeta variegata</name>
    <name type="common">Bagworm moth</name>
    <name type="synonym">Eumeta japonica</name>
    <dbReference type="NCBI Taxonomy" id="151549"/>
    <lineage>
        <taxon>Eukaryota</taxon>
        <taxon>Metazoa</taxon>
        <taxon>Ecdysozoa</taxon>
        <taxon>Arthropoda</taxon>
        <taxon>Hexapoda</taxon>
        <taxon>Insecta</taxon>
        <taxon>Pterygota</taxon>
        <taxon>Neoptera</taxon>
        <taxon>Endopterygota</taxon>
        <taxon>Lepidoptera</taxon>
        <taxon>Glossata</taxon>
        <taxon>Ditrysia</taxon>
        <taxon>Tineoidea</taxon>
        <taxon>Psychidae</taxon>
        <taxon>Oiketicinae</taxon>
        <taxon>Eumeta</taxon>
    </lineage>
</organism>
<protein>
    <submittedName>
        <fullName evidence="2">Nose resistant to fluoxetine protein 6</fullName>
    </submittedName>
</protein>
<accession>A0A4C1TIH0</accession>
<keyword evidence="1" id="KW-0812">Transmembrane</keyword>
<dbReference type="EMBL" id="BGZK01000060">
    <property type="protein sequence ID" value="GBP13915.1"/>
    <property type="molecule type" value="Genomic_DNA"/>
</dbReference>
<reference evidence="2 3" key="1">
    <citation type="journal article" date="2019" name="Commun. Biol.">
        <title>The bagworm genome reveals a unique fibroin gene that provides high tensile strength.</title>
        <authorList>
            <person name="Kono N."/>
            <person name="Nakamura H."/>
            <person name="Ohtoshi R."/>
            <person name="Tomita M."/>
            <person name="Numata K."/>
            <person name="Arakawa K."/>
        </authorList>
    </citation>
    <scope>NUCLEOTIDE SEQUENCE [LARGE SCALE GENOMIC DNA]</scope>
</reference>
<keyword evidence="1" id="KW-1133">Transmembrane helix</keyword>
<comment type="caution">
    <text evidence="2">The sequence shown here is derived from an EMBL/GenBank/DDBJ whole genome shotgun (WGS) entry which is preliminary data.</text>
</comment>
<dbReference type="PANTHER" id="PTHR11161">
    <property type="entry name" value="O-ACYLTRANSFERASE"/>
    <property type="match status" value="1"/>
</dbReference>
<dbReference type="Proteomes" id="UP000299102">
    <property type="component" value="Unassembled WGS sequence"/>
</dbReference>
<feature type="transmembrane region" description="Helical" evidence="1">
    <location>
        <begin position="280"/>
        <end position="299"/>
    </location>
</feature>
<dbReference type="InterPro" id="IPR052728">
    <property type="entry name" value="O2_lipid_transport_reg"/>
</dbReference>
<evidence type="ECO:0000256" key="1">
    <source>
        <dbReference type="SAM" id="Phobius"/>
    </source>
</evidence>